<comment type="similarity">
    <text evidence="2">Belongs to the CPA3 antiporters (TC 2.A.63) subunit D family.</text>
</comment>
<feature type="transmembrane region" description="Helical" evidence="9">
    <location>
        <begin position="271"/>
        <end position="289"/>
    </location>
</feature>
<dbReference type="NCBIfam" id="NF005818">
    <property type="entry name" value="PRK07691.1"/>
    <property type="match status" value="1"/>
</dbReference>
<evidence type="ECO:0000256" key="4">
    <source>
        <dbReference type="ARBA" id="ARBA00022475"/>
    </source>
</evidence>
<evidence type="ECO:0000313" key="11">
    <source>
        <dbReference type="EMBL" id="KYD22909.1"/>
    </source>
</evidence>
<comment type="subcellular location">
    <subcellularLocation>
        <location evidence="1">Cell membrane</location>
        <topology evidence="1">Multi-pass membrane protein</topology>
    </subcellularLocation>
    <subcellularLocation>
        <location evidence="8">Membrane</location>
        <topology evidence="8">Multi-pass membrane protein</topology>
    </subcellularLocation>
</comment>
<dbReference type="PANTHER" id="PTHR42703">
    <property type="entry name" value="NADH DEHYDROGENASE"/>
    <property type="match status" value="1"/>
</dbReference>
<evidence type="ECO:0000256" key="1">
    <source>
        <dbReference type="ARBA" id="ARBA00004651"/>
    </source>
</evidence>
<dbReference type="PATRIC" id="fig|301148.3.peg.3679"/>
<feature type="transmembrane region" description="Helical" evidence="9">
    <location>
        <begin position="165"/>
        <end position="186"/>
    </location>
</feature>
<reference evidence="11 12" key="1">
    <citation type="submission" date="2016-01" db="EMBL/GenBank/DDBJ databases">
        <title>Draft Genome Sequences of Seven Thermophilic Sporeformers Isolated from Foods.</title>
        <authorList>
            <person name="Berendsen E.M."/>
            <person name="Wells-Bennik M.H."/>
            <person name="Krawcyk A.O."/>
            <person name="De Jong A."/>
            <person name="Holsappel S."/>
            <person name="Eijlander R.T."/>
            <person name="Kuipers O.P."/>
        </authorList>
    </citation>
    <scope>NUCLEOTIDE SEQUENCE [LARGE SCALE GENOMIC DNA]</scope>
    <source>
        <strain evidence="11 12">B4135</strain>
    </source>
</reference>
<sequence length="498" mass="53585">MMMNNLLIMPILIPLFAGMMLILFKQHILLQRALSVIALILTGASAAALIRRIETEGIQTLQLGGWQAPYGISLVADMFSVLLVLTASIVAIGCLLFAFRTIGRERESNYFYPLVLFLITGVNGSFLTGDLFNLYVFFELLLIASYVLVSLGGTKIQLREAMTYVIINVISSSFFLVAIGYLYSMAGTLNLAHLSLRVEEAGQDGLLTAAALLLLMVLAIKAGLFLFYWLPGAYSAPPAAAAALFAALLTKVGIYAIIRIFTLVFVHHPQITHMAIGILAALTMLLGGLGASGYWDIKKILTYNVIIGAGFILAGLAAFSLEGLAGSVYYLIHDMISKALVFLIGGTMIHLTGTSDLKNMSGLIRTHPVLGWIFFTAAMALAGIPPLSGFLGKVYITAGTFESGSYWLGGIGLFASMMILYSVLKIFMNAFWGETVLSKEEEKGTTKGLMLPIVAFAAFTVILGAGAEWFFPYAEMAAKGLLNPDLYIDAVFAGNPVP</sequence>
<feature type="transmembrane region" description="Helical" evidence="9">
    <location>
        <begin position="206"/>
        <end position="230"/>
    </location>
</feature>
<evidence type="ECO:0000256" key="9">
    <source>
        <dbReference type="SAM" id="Phobius"/>
    </source>
</evidence>
<dbReference type="Proteomes" id="UP000075683">
    <property type="component" value="Unassembled WGS sequence"/>
</dbReference>
<feature type="transmembrane region" description="Helical" evidence="9">
    <location>
        <begin position="301"/>
        <end position="321"/>
    </location>
</feature>
<dbReference type="AlphaFoldDB" id="A0A150MF31"/>
<dbReference type="GO" id="GO:0008137">
    <property type="term" value="F:NADH dehydrogenase (ubiquinone) activity"/>
    <property type="evidence" value="ECO:0007669"/>
    <property type="project" value="InterPro"/>
</dbReference>
<keyword evidence="5 8" id="KW-0812">Transmembrane</keyword>
<keyword evidence="3" id="KW-0050">Antiport</keyword>
<feature type="transmembrane region" description="Helical" evidence="9">
    <location>
        <begin position="33"/>
        <end position="50"/>
    </location>
</feature>
<evidence type="ECO:0000313" key="12">
    <source>
        <dbReference type="Proteomes" id="UP000075683"/>
    </source>
</evidence>
<organism evidence="11 12">
    <name type="scientific">Caldibacillus debilis</name>
    <dbReference type="NCBI Taxonomy" id="301148"/>
    <lineage>
        <taxon>Bacteria</taxon>
        <taxon>Bacillati</taxon>
        <taxon>Bacillota</taxon>
        <taxon>Bacilli</taxon>
        <taxon>Bacillales</taxon>
        <taxon>Bacillaceae</taxon>
        <taxon>Caldibacillus</taxon>
    </lineage>
</organism>
<feature type="transmembrane region" description="Helical" evidence="9">
    <location>
        <begin position="110"/>
        <end position="128"/>
    </location>
</feature>
<name>A0A150MF31_9BACI</name>
<keyword evidence="6 9" id="KW-1133">Transmembrane helix</keyword>
<dbReference type="InterPro" id="IPR050586">
    <property type="entry name" value="CPA3_Na-H_Antiporter_D"/>
</dbReference>
<dbReference type="PRINTS" id="PR01437">
    <property type="entry name" value="NUOXDRDTASE4"/>
</dbReference>
<dbReference type="GO" id="GO:0015297">
    <property type="term" value="F:antiporter activity"/>
    <property type="evidence" value="ECO:0007669"/>
    <property type="project" value="UniProtKB-KW"/>
</dbReference>
<feature type="transmembrane region" description="Helical" evidence="9">
    <location>
        <begin position="6"/>
        <end position="24"/>
    </location>
</feature>
<dbReference type="EMBL" id="LQYT01000005">
    <property type="protein sequence ID" value="KYD22909.1"/>
    <property type="molecule type" value="Genomic_DNA"/>
</dbReference>
<evidence type="ECO:0000256" key="6">
    <source>
        <dbReference type="ARBA" id="ARBA00022989"/>
    </source>
</evidence>
<feature type="transmembrane region" description="Helical" evidence="9">
    <location>
        <begin position="327"/>
        <end position="349"/>
    </location>
</feature>
<feature type="domain" description="NADH:quinone oxidoreductase/Mrp antiporter transmembrane" evidence="10">
    <location>
        <begin position="129"/>
        <end position="418"/>
    </location>
</feature>
<dbReference type="InterPro" id="IPR001750">
    <property type="entry name" value="ND/Mrp_TM"/>
</dbReference>
<feature type="transmembrane region" description="Helical" evidence="9">
    <location>
        <begin position="449"/>
        <end position="471"/>
    </location>
</feature>
<evidence type="ECO:0000259" key="10">
    <source>
        <dbReference type="Pfam" id="PF00361"/>
    </source>
</evidence>
<accession>A0A150MF31</accession>
<feature type="transmembrane region" description="Helical" evidence="9">
    <location>
        <begin position="369"/>
        <end position="387"/>
    </location>
</feature>
<proteinExistence type="inferred from homology"/>
<feature type="transmembrane region" description="Helical" evidence="9">
    <location>
        <begin position="70"/>
        <end position="98"/>
    </location>
</feature>
<dbReference type="GO" id="GO:0005886">
    <property type="term" value="C:plasma membrane"/>
    <property type="evidence" value="ECO:0007669"/>
    <property type="project" value="UniProtKB-SubCell"/>
</dbReference>
<evidence type="ECO:0000256" key="8">
    <source>
        <dbReference type="RuleBase" id="RU000320"/>
    </source>
</evidence>
<dbReference type="STRING" id="301148.B4135_1030"/>
<dbReference type="Pfam" id="PF00361">
    <property type="entry name" value="Proton_antipo_M"/>
    <property type="match status" value="1"/>
</dbReference>
<dbReference type="GO" id="GO:0042773">
    <property type="term" value="P:ATP synthesis coupled electron transport"/>
    <property type="evidence" value="ECO:0007669"/>
    <property type="project" value="InterPro"/>
</dbReference>
<evidence type="ECO:0000256" key="5">
    <source>
        <dbReference type="ARBA" id="ARBA00022692"/>
    </source>
</evidence>
<comment type="caution">
    <text evidence="11">The sequence shown here is derived from an EMBL/GenBank/DDBJ whole genome shotgun (WGS) entry which is preliminary data.</text>
</comment>
<evidence type="ECO:0000256" key="3">
    <source>
        <dbReference type="ARBA" id="ARBA00022449"/>
    </source>
</evidence>
<dbReference type="PANTHER" id="PTHR42703:SF1">
    <property type="entry name" value="NA(+)_H(+) ANTIPORTER SUBUNIT D1"/>
    <property type="match status" value="1"/>
</dbReference>
<keyword evidence="7 9" id="KW-0472">Membrane</keyword>
<feature type="transmembrane region" description="Helical" evidence="9">
    <location>
        <begin position="242"/>
        <end position="265"/>
    </location>
</feature>
<keyword evidence="4" id="KW-1003">Cell membrane</keyword>
<feature type="transmembrane region" description="Helical" evidence="9">
    <location>
        <begin position="134"/>
        <end position="153"/>
    </location>
</feature>
<evidence type="ECO:0000256" key="2">
    <source>
        <dbReference type="ARBA" id="ARBA00005346"/>
    </source>
</evidence>
<protein>
    <recommendedName>
        <fullName evidence="10">NADH:quinone oxidoreductase/Mrp antiporter transmembrane domain-containing protein</fullName>
    </recommendedName>
</protein>
<dbReference type="NCBIfam" id="NF009306">
    <property type="entry name" value="PRK12663.1"/>
    <property type="match status" value="1"/>
</dbReference>
<feature type="transmembrane region" description="Helical" evidence="9">
    <location>
        <begin position="407"/>
        <end position="428"/>
    </location>
</feature>
<gene>
    <name evidence="11" type="ORF">B4135_1030</name>
</gene>
<keyword evidence="3" id="KW-0813">Transport</keyword>
<evidence type="ECO:0000256" key="7">
    <source>
        <dbReference type="ARBA" id="ARBA00023136"/>
    </source>
</evidence>
<dbReference type="InterPro" id="IPR003918">
    <property type="entry name" value="NADH_UbQ_OxRdtase"/>
</dbReference>